<dbReference type="EMBL" id="GL883027">
    <property type="protein sequence ID" value="EGG14888.1"/>
    <property type="molecule type" value="Genomic_DNA"/>
</dbReference>
<protein>
    <submittedName>
        <fullName evidence="3">Uncharacterized protein</fullName>
    </submittedName>
</protein>
<feature type="coiled-coil region" evidence="1">
    <location>
        <begin position="329"/>
        <end position="356"/>
    </location>
</feature>
<keyword evidence="1" id="KW-0175">Coiled coil</keyword>
<gene>
    <name evidence="3" type="ORF">DFA_10761</name>
</gene>
<reference evidence="4" key="1">
    <citation type="journal article" date="2011" name="Genome Res.">
        <title>Phylogeny-wide analysis of social amoeba genomes highlights ancient origins for complex intercellular communication.</title>
        <authorList>
            <person name="Heidel A.J."/>
            <person name="Lawal H.M."/>
            <person name="Felder M."/>
            <person name="Schilde C."/>
            <person name="Helps N.R."/>
            <person name="Tunggal B."/>
            <person name="Rivero F."/>
            <person name="John U."/>
            <person name="Schleicher M."/>
            <person name="Eichinger L."/>
            <person name="Platzer M."/>
            <person name="Noegel A.A."/>
            <person name="Schaap P."/>
            <person name="Gloeckner G."/>
        </authorList>
    </citation>
    <scope>NUCLEOTIDE SEQUENCE [LARGE SCALE GENOMIC DNA]</scope>
    <source>
        <strain evidence="4">SH3</strain>
    </source>
</reference>
<dbReference type="AlphaFoldDB" id="F4QBB6"/>
<dbReference type="RefSeq" id="XP_004351404.1">
    <property type="nucleotide sequence ID" value="XM_004351352.1"/>
</dbReference>
<name>F4QBB6_CACFS</name>
<sequence length="440" mass="50139">MDYDSSLAALSLNLRRLTLYNVELNDTILNLAQCRLERLVIYPVGVWRSPDNDLLLKLLRQTPTLKDLGIKFRSTQMTACAPLDTSALGQLQKFTFIGPHCDNLRGLITKTAFTSLINVTDLKLKFNELIAGHSRLRPSEMIQALPSLSKIGRLRLENFISPAEVHDKRPEDEGFTYLPWQSLTSLTHLYIERLLGAYTRRQVNHLLHDVRLIPTLQSLAIKSITMIDPPTLIATLDALPRLTYFKYATTPRMDCEQDFGTSVIHSSETSISLAILQYLETNPTIKRFSFTLDNEFGASVYPFRKLFSHFEDNSISQLHTSPFYLSDELTPLENKIKDLQNELTNLIQNSESMQCISLSSNIGKITTNNTEDRAKIGPNLELLSTQFLNTLDSKINPKSKLSFIKIDKCLIHHDPNNNNNNNNNHTHNNNDNNNNFYFKL</sequence>
<feature type="region of interest" description="Disordered" evidence="2">
    <location>
        <begin position="415"/>
        <end position="435"/>
    </location>
</feature>
<dbReference type="Proteomes" id="UP000007797">
    <property type="component" value="Unassembled WGS sequence"/>
</dbReference>
<organism evidence="3 4">
    <name type="scientific">Cavenderia fasciculata</name>
    <name type="common">Slime mold</name>
    <name type="synonym">Dictyostelium fasciculatum</name>
    <dbReference type="NCBI Taxonomy" id="261658"/>
    <lineage>
        <taxon>Eukaryota</taxon>
        <taxon>Amoebozoa</taxon>
        <taxon>Evosea</taxon>
        <taxon>Eumycetozoa</taxon>
        <taxon>Dictyostelia</taxon>
        <taxon>Acytosteliales</taxon>
        <taxon>Cavenderiaceae</taxon>
        <taxon>Cavenderia</taxon>
    </lineage>
</organism>
<dbReference type="KEGG" id="dfa:DFA_10761"/>
<proteinExistence type="predicted"/>
<dbReference type="GeneID" id="14866888"/>
<feature type="compositionally biased region" description="Low complexity" evidence="2">
    <location>
        <begin position="416"/>
        <end position="435"/>
    </location>
</feature>
<evidence type="ECO:0000256" key="2">
    <source>
        <dbReference type="SAM" id="MobiDB-lite"/>
    </source>
</evidence>
<evidence type="ECO:0000256" key="1">
    <source>
        <dbReference type="SAM" id="Coils"/>
    </source>
</evidence>
<evidence type="ECO:0000313" key="4">
    <source>
        <dbReference type="Proteomes" id="UP000007797"/>
    </source>
</evidence>
<keyword evidence="4" id="KW-1185">Reference proteome</keyword>
<accession>F4QBB6</accession>
<evidence type="ECO:0000313" key="3">
    <source>
        <dbReference type="EMBL" id="EGG14888.1"/>
    </source>
</evidence>